<dbReference type="AlphaFoldDB" id="A0A7C3EBY6"/>
<dbReference type="InterPro" id="IPR015422">
    <property type="entry name" value="PyrdxlP-dep_Trfase_small"/>
</dbReference>
<reference evidence="1" key="1">
    <citation type="journal article" date="2020" name="mSystems">
        <title>Genome- and Community-Level Interaction Insights into Carbon Utilization and Element Cycling Functions of Hydrothermarchaeota in Hydrothermal Sediment.</title>
        <authorList>
            <person name="Zhou Z."/>
            <person name="Liu Y."/>
            <person name="Xu W."/>
            <person name="Pan J."/>
            <person name="Luo Z.H."/>
            <person name="Li M."/>
        </authorList>
    </citation>
    <scope>NUCLEOTIDE SEQUENCE [LARGE SCALE GENOMIC DNA]</scope>
    <source>
        <strain evidence="1">SpSt-503</strain>
    </source>
</reference>
<accession>A0A7C3EBY6</accession>
<protein>
    <submittedName>
        <fullName evidence="1">Uncharacterized protein</fullName>
    </submittedName>
</protein>
<gene>
    <name evidence="1" type="ORF">ENS59_14845</name>
</gene>
<dbReference type="SUPFAM" id="SSF53383">
    <property type="entry name" value="PLP-dependent transferases"/>
    <property type="match status" value="1"/>
</dbReference>
<sequence length="284" mass="32420">MDTRLLEYVEPLRRARGDYLYTYRGNRLVDLWKQGGFAILGHGKSHELTCLKDTLARGIWMPAPHPGMRHLVKAVKKLFPGKDIRIYRGLHRALYQIGLVLGKPLRWEDIPDPAYPASKPEWLGLHRQVSLWRPWVTAEKAQQVDANILLPLLPFAWPEEVAVLILSESVAPQFPPSDMLSPVFAEYAQRAVYDLLKALEQVPKLMLPKTRTALVGSSIWKGSGLYWYINRSFSLPRYESLFRQFLQEGFLLPPVLEDPLILPWSLSPGLDAKLAQLLSFTTEA</sequence>
<organism evidence="1">
    <name type="scientific">Gracilinema caldarium</name>
    <dbReference type="NCBI Taxonomy" id="215591"/>
    <lineage>
        <taxon>Bacteria</taxon>
        <taxon>Pseudomonadati</taxon>
        <taxon>Spirochaetota</taxon>
        <taxon>Spirochaetia</taxon>
        <taxon>Spirochaetales</taxon>
        <taxon>Breznakiellaceae</taxon>
        <taxon>Gracilinema</taxon>
    </lineage>
</organism>
<dbReference type="Gene3D" id="3.90.1150.10">
    <property type="entry name" value="Aspartate Aminotransferase, domain 1"/>
    <property type="match status" value="1"/>
</dbReference>
<dbReference type="Gene3D" id="3.40.640.10">
    <property type="entry name" value="Type I PLP-dependent aspartate aminotransferase-like (Major domain)"/>
    <property type="match status" value="1"/>
</dbReference>
<evidence type="ECO:0000313" key="1">
    <source>
        <dbReference type="EMBL" id="HFH30756.1"/>
    </source>
</evidence>
<proteinExistence type="predicted"/>
<name>A0A7C3EBY6_9SPIR</name>
<dbReference type="InterPro" id="IPR015421">
    <property type="entry name" value="PyrdxlP-dep_Trfase_major"/>
</dbReference>
<comment type="caution">
    <text evidence="1">The sequence shown here is derived from an EMBL/GenBank/DDBJ whole genome shotgun (WGS) entry which is preliminary data.</text>
</comment>
<dbReference type="InterPro" id="IPR015424">
    <property type="entry name" value="PyrdxlP-dep_Trfase"/>
</dbReference>
<dbReference type="EMBL" id="DSVL01000456">
    <property type="protein sequence ID" value="HFH30756.1"/>
    <property type="molecule type" value="Genomic_DNA"/>
</dbReference>